<dbReference type="AlphaFoldDB" id="A0A368W044"/>
<evidence type="ECO:0000256" key="2">
    <source>
        <dbReference type="SAM" id="Phobius"/>
    </source>
</evidence>
<organism evidence="3 4">
    <name type="scientific">Paenibacillus prosopidis</name>
    <dbReference type="NCBI Taxonomy" id="630520"/>
    <lineage>
        <taxon>Bacteria</taxon>
        <taxon>Bacillati</taxon>
        <taxon>Bacillota</taxon>
        <taxon>Bacilli</taxon>
        <taxon>Bacillales</taxon>
        <taxon>Paenibacillaceae</taxon>
        <taxon>Paenibacillus</taxon>
    </lineage>
</organism>
<feature type="transmembrane region" description="Helical" evidence="2">
    <location>
        <begin position="6"/>
        <end position="26"/>
    </location>
</feature>
<dbReference type="Proteomes" id="UP000252415">
    <property type="component" value="Unassembled WGS sequence"/>
</dbReference>
<dbReference type="OrthoDB" id="2663213at2"/>
<protein>
    <submittedName>
        <fullName evidence="3">Uncharacterized protein</fullName>
    </submittedName>
</protein>
<name>A0A368W044_9BACL</name>
<evidence type="ECO:0000256" key="1">
    <source>
        <dbReference type="SAM" id="MobiDB-lite"/>
    </source>
</evidence>
<evidence type="ECO:0000313" key="4">
    <source>
        <dbReference type="Proteomes" id="UP000252415"/>
    </source>
</evidence>
<dbReference type="EMBL" id="QPJD01000007">
    <property type="protein sequence ID" value="RCW47810.1"/>
    <property type="molecule type" value="Genomic_DNA"/>
</dbReference>
<gene>
    <name evidence="3" type="ORF">DFP97_1079</name>
</gene>
<comment type="caution">
    <text evidence="3">The sequence shown here is derived from an EMBL/GenBank/DDBJ whole genome shotgun (WGS) entry which is preliminary data.</text>
</comment>
<keyword evidence="2" id="KW-0472">Membrane</keyword>
<accession>A0A368W044</accession>
<dbReference type="RefSeq" id="WP_114380231.1">
    <property type="nucleotide sequence ID" value="NZ_QPJD01000007.1"/>
</dbReference>
<feature type="region of interest" description="Disordered" evidence="1">
    <location>
        <begin position="37"/>
        <end position="73"/>
    </location>
</feature>
<proteinExistence type="predicted"/>
<keyword evidence="4" id="KW-1185">Reference proteome</keyword>
<sequence>MVQGWVTTLVLAFGIVVAMIGVIAYLRMFRKDRLSETARPAVDVSSPNPIITAKSTDGGHSSEAITEHAGRRD</sequence>
<keyword evidence="2" id="KW-1133">Transmembrane helix</keyword>
<evidence type="ECO:0000313" key="3">
    <source>
        <dbReference type="EMBL" id="RCW47810.1"/>
    </source>
</evidence>
<feature type="compositionally biased region" description="Polar residues" evidence="1">
    <location>
        <begin position="45"/>
        <end position="59"/>
    </location>
</feature>
<reference evidence="3 4" key="1">
    <citation type="submission" date="2018-07" db="EMBL/GenBank/DDBJ databases">
        <title>Genomic Encyclopedia of Type Strains, Phase III (KMG-III): the genomes of soil and plant-associated and newly described type strains.</title>
        <authorList>
            <person name="Whitman W."/>
        </authorList>
    </citation>
    <scope>NUCLEOTIDE SEQUENCE [LARGE SCALE GENOMIC DNA]</scope>
    <source>
        <strain evidence="3 4">CECT 7506</strain>
    </source>
</reference>
<keyword evidence="2" id="KW-0812">Transmembrane</keyword>